<evidence type="ECO:0000256" key="1">
    <source>
        <dbReference type="SAM" id="MobiDB-lite"/>
    </source>
</evidence>
<comment type="caution">
    <text evidence="3">The sequence shown here is derived from an EMBL/GenBank/DDBJ whole genome shotgun (WGS) entry which is preliminary data.</text>
</comment>
<feature type="transmembrane region" description="Helical" evidence="2">
    <location>
        <begin position="20"/>
        <end position="51"/>
    </location>
</feature>
<dbReference type="AlphaFoldDB" id="A0A6V7WRZ7"/>
<organism evidence="3 4">
    <name type="scientific">Meloidogyne enterolobii</name>
    <name type="common">Root-knot nematode worm</name>
    <name type="synonym">Meloidogyne mayaguensis</name>
    <dbReference type="NCBI Taxonomy" id="390850"/>
    <lineage>
        <taxon>Eukaryota</taxon>
        <taxon>Metazoa</taxon>
        <taxon>Ecdysozoa</taxon>
        <taxon>Nematoda</taxon>
        <taxon>Chromadorea</taxon>
        <taxon>Rhabditida</taxon>
        <taxon>Tylenchina</taxon>
        <taxon>Tylenchomorpha</taxon>
        <taxon>Tylenchoidea</taxon>
        <taxon>Meloidogynidae</taxon>
        <taxon>Meloidogyninae</taxon>
        <taxon>Meloidogyne</taxon>
    </lineage>
</organism>
<feature type="region of interest" description="Disordered" evidence="1">
    <location>
        <begin position="200"/>
        <end position="224"/>
    </location>
</feature>
<dbReference type="Proteomes" id="UP000580250">
    <property type="component" value="Unassembled WGS sequence"/>
</dbReference>
<protein>
    <submittedName>
        <fullName evidence="3">Uncharacterized protein</fullName>
    </submittedName>
</protein>
<feature type="compositionally biased region" description="Acidic residues" evidence="1">
    <location>
        <begin position="210"/>
        <end position="224"/>
    </location>
</feature>
<evidence type="ECO:0000256" key="2">
    <source>
        <dbReference type="SAM" id="Phobius"/>
    </source>
</evidence>
<proteinExistence type="predicted"/>
<evidence type="ECO:0000313" key="3">
    <source>
        <dbReference type="EMBL" id="CAD2189811.1"/>
    </source>
</evidence>
<gene>
    <name evidence="3" type="ORF">MENT_LOCUS42552</name>
</gene>
<reference evidence="3 4" key="1">
    <citation type="submission" date="2020-08" db="EMBL/GenBank/DDBJ databases">
        <authorList>
            <person name="Koutsovoulos G."/>
            <person name="Danchin GJ E."/>
        </authorList>
    </citation>
    <scope>NUCLEOTIDE SEQUENCE [LARGE SCALE GENOMIC DNA]</scope>
</reference>
<keyword evidence="2" id="KW-1133">Transmembrane helix</keyword>
<keyword evidence="2" id="KW-0472">Membrane</keyword>
<accession>A0A6V7WRZ7</accession>
<evidence type="ECO:0000313" key="4">
    <source>
        <dbReference type="Proteomes" id="UP000580250"/>
    </source>
</evidence>
<keyword evidence="2" id="KW-0812">Transmembrane</keyword>
<name>A0A6V7WRZ7_MELEN</name>
<dbReference type="EMBL" id="CAJEWN010000772">
    <property type="protein sequence ID" value="CAD2189811.1"/>
    <property type="molecule type" value="Genomic_DNA"/>
</dbReference>
<sequence>MINHFLLSLFKFFRSQSLQVYFLGICLLLMCYLFVLLVALVCAVTLSACCCKNKRIPKKTMTSSKQYNDGLKSQILMKTFSCNLKVKTKFRIPVNKERPKFDDPDYKTWKGLDNIFTTTKVTEGKVKEVEKKAMSQKIEKQKFPENSKKEENTSSVYCSDTLVTAAEENLQINVPENDNKNEFPLISKQPSGVEITLPEDEELLILPEHNDDDDDYEDDDKERK</sequence>